<organism evidence="1">
    <name type="scientific">Capitella teleta</name>
    <name type="common">Polychaete worm</name>
    <dbReference type="NCBI Taxonomy" id="283909"/>
    <lineage>
        <taxon>Eukaryota</taxon>
        <taxon>Metazoa</taxon>
        <taxon>Spiralia</taxon>
        <taxon>Lophotrochozoa</taxon>
        <taxon>Annelida</taxon>
        <taxon>Polychaeta</taxon>
        <taxon>Sedentaria</taxon>
        <taxon>Scolecida</taxon>
        <taxon>Capitellidae</taxon>
        <taxon>Capitella</taxon>
    </lineage>
</organism>
<dbReference type="Proteomes" id="UP000014760">
    <property type="component" value="Unassembled WGS sequence"/>
</dbReference>
<name>R7TXH9_CAPTE</name>
<dbReference type="EMBL" id="KB309044">
    <property type="protein sequence ID" value="ELT95680.1"/>
    <property type="molecule type" value="Genomic_DNA"/>
</dbReference>
<dbReference type="AlphaFoldDB" id="R7TXH9"/>
<evidence type="ECO:0000313" key="3">
    <source>
        <dbReference type="Proteomes" id="UP000014760"/>
    </source>
</evidence>
<evidence type="ECO:0000313" key="2">
    <source>
        <dbReference type="EnsemblMetazoa" id="CapteP222678"/>
    </source>
</evidence>
<reference evidence="3" key="1">
    <citation type="submission" date="2012-12" db="EMBL/GenBank/DDBJ databases">
        <authorList>
            <person name="Hellsten U."/>
            <person name="Grimwood J."/>
            <person name="Chapman J.A."/>
            <person name="Shapiro H."/>
            <person name="Aerts A."/>
            <person name="Otillar R.P."/>
            <person name="Terry A.Y."/>
            <person name="Boore J.L."/>
            <person name="Simakov O."/>
            <person name="Marletaz F."/>
            <person name="Cho S.-J."/>
            <person name="Edsinger-Gonzales E."/>
            <person name="Havlak P."/>
            <person name="Kuo D.-H."/>
            <person name="Larsson T."/>
            <person name="Lv J."/>
            <person name="Arendt D."/>
            <person name="Savage R."/>
            <person name="Osoegawa K."/>
            <person name="de Jong P."/>
            <person name="Lindberg D.R."/>
            <person name="Seaver E.C."/>
            <person name="Weisblat D.A."/>
            <person name="Putnam N.H."/>
            <person name="Grigoriev I.V."/>
            <person name="Rokhsar D.S."/>
        </authorList>
    </citation>
    <scope>NUCLEOTIDE SEQUENCE</scope>
    <source>
        <strain evidence="3">I ESC-2004</strain>
    </source>
</reference>
<protein>
    <submittedName>
        <fullName evidence="1 2">Uncharacterized protein</fullName>
    </submittedName>
</protein>
<sequence>MVNINRYGHASSPRRRLQFTIFRMGSNGTTLCSNIRTRHGEIYQKLRALRTAVNEHFRNIQVRVELGDLKRPSSGVYRAPKYVILLTGIVNTEVNGLRSKLTQANIAGQCSEAEYEQMGRLVADLEMQCKHIDLQMKTRFKEPEEVVDPIPDPVVLPKLGSPLADPSSVPFTGPPSDCSSSRRGILKRNISQEPAAAPVEVKCPPLNTENPKKVTFGPREPQSSKRSFLFRQTSNLGYPYGSCFPALPPVPKRRRYVAENASLAKSFQTPLKTFSNVYSKREKSWLY</sequence>
<proteinExistence type="predicted"/>
<dbReference type="EnsemblMetazoa" id="CapteT222678">
    <property type="protein sequence ID" value="CapteP222678"/>
    <property type="gene ID" value="CapteG222678"/>
</dbReference>
<dbReference type="EMBL" id="AMQN01002387">
    <property type="status" value="NOT_ANNOTATED_CDS"/>
    <property type="molecule type" value="Genomic_DNA"/>
</dbReference>
<gene>
    <name evidence="1" type="ORF">CAPTEDRAFT_222678</name>
</gene>
<keyword evidence="3" id="KW-1185">Reference proteome</keyword>
<dbReference type="HOGENOM" id="CLU_970591_0_0_1"/>
<reference evidence="2" key="3">
    <citation type="submission" date="2015-06" db="UniProtKB">
        <authorList>
            <consortium name="EnsemblMetazoa"/>
        </authorList>
    </citation>
    <scope>IDENTIFICATION</scope>
</reference>
<accession>R7TXH9</accession>
<reference evidence="1 3" key="2">
    <citation type="journal article" date="2013" name="Nature">
        <title>Insights into bilaterian evolution from three spiralian genomes.</title>
        <authorList>
            <person name="Simakov O."/>
            <person name="Marletaz F."/>
            <person name="Cho S.J."/>
            <person name="Edsinger-Gonzales E."/>
            <person name="Havlak P."/>
            <person name="Hellsten U."/>
            <person name="Kuo D.H."/>
            <person name="Larsson T."/>
            <person name="Lv J."/>
            <person name="Arendt D."/>
            <person name="Savage R."/>
            <person name="Osoegawa K."/>
            <person name="de Jong P."/>
            <person name="Grimwood J."/>
            <person name="Chapman J.A."/>
            <person name="Shapiro H."/>
            <person name="Aerts A."/>
            <person name="Otillar R.P."/>
            <person name="Terry A.Y."/>
            <person name="Boore J.L."/>
            <person name="Grigoriev I.V."/>
            <person name="Lindberg D.R."/>
            <person name="Seaver E.C."/>
            <person name="Weisblat D.A."/>
            <person name="Putnam N.H."/>
            <person name="Rokhsar D.S."/>
        </authorList>
    </citation>
    <scope>NUCLEOTIDE SEQUENCE</scope>
    <source>
        <strain evidence="1 3">I ESC-2004</strain>
    </source>
</reference>
<evidence type="ECO:0000313" key="1">
    <source>
        <dbReference type="EMBL" id="ELT95680.1"/>
    </source>
</evidence>